<dbReference type="InterPro" id="IPR000014">
    <property type="entry name" value="PAS"/>
</dbReference>
<comment type="catalytic activity">
    <reaction evidence="3">
        <text>2 GTP = 3',3'-c-di-GMP + 2 diphosphate</text>
        <dbReference type="Rhea" id="RHEA:24898"/>
        <dbReference type="ChEBI" id="CHEBI:33019"/>
        <dbReference type="ChEBI" id="CHEBI:37565"/>
        <dbReference type="ChEBI" id="CHEBI:58805"/>
        <dbReference type="EC" id="2.7.7.65"/>
    </reaction>
</comment>
<evidence type="ECO:0000259" key="5">
    <source>
        <dbReference type="PROSITE" id="PS50113"/>
    </source>
</evidence>
<dbReference type="RefSeq" id="WP_164212415.1">
    <property type="nucleotide sequence ID" value="NZ_JAAGSC010000044.1"/>
</dbReference>
<dbReference type="InterPro" id="IPR029787">
    <property type="entry name" value="Nucleotide_cyclase"/>
</dbReference>
<dbReference type="Gene3D" id="3.30.450.20">
    <property type="entry name" value="PAS domain"/>
    <property type="match status" value="1"/>
</dbReference>
<dbReference type="CDD" id="cd00130">
    <property type="entry name" value="PAS"/>
    <property type="match status" value="1"/>
</dbReference>
<dbReference type="SUPFAM" id="SSF55785">
    <property type="entry name" value="PYP-like sensor domain (PAS domain)"/>
    <property type="match status" value="1"/>
</dbReference>
<dbReference type="AlphaFoldDB" id="A0A845V7B7"/>
<dbReference type="InterPro" id="IPR050469">
    <property type="entry name" value="Diguanylate_Cyclase"/>
</dbReference>
<evidence type="ECO:0000259" key="6">
    <source>
        <dbReference type="PROSITE" id="PS50887"/>
    </source>
</evidence>
<dbReference type="GO" id="GO:1902201">
    <property type="term" value="P:negative regulation of bacterial-type flagellum-dependent cell motility"/>
    <property type="evidence" value="ECO:0007669"/>
    <property type="project" value="TreeGrafter"/>
</dbReference>
<dbReference type="Pfam" id="PF08447">
    <property type="entry name" value="PAS_3"/>
    <property type="match status" value="1"/>
</dbReference>
<dbReference type="Pfam" id="PF00990">
    <property type="entry name" value="GGDEF"/>
    <property type="match status" value="1"/>
</dbReference>
<dbReference type="CDD" id="cd01949">
    <property type="entry name" value="GGDEF"/>
    <property type="match status" value="1"/>
</dbReference>
<dbReference type="NCBIfam" id="TIGR00229">
    <property type="entry name" value="sensory_box"/>
    <property type="match status" value="1"/>
</dbReference>
<evidence type="ECO:0000256" key="3">
    <source>
        <dbReference type="ARBA" id="ARBA00034247"/>
    </source>
</evidence>
<dbReference type="EC" id="2.7.7.65" evidence="2"/>
<protein>
    <recommendedName>
        <fullName evidence="2">diguanylate cyclase</fullName>
        <ecNumber evidence="2">2.7.7.65</ecNumber>
    </recommendedName>
</protein>
<dbReference type="InterPro" id="IPR013655">
    <property type="entry name" value="PAS_fold_3"/>
</dbReference>
<dbReference type="GO" id="GO:0043709">
    <property type="term" value="P:cell adhesion involved in single-species biofilm formation"/>
    <property type="evidence" value="ECO:0007669"/>
    <property type="project" value="TreeGrafter"/>
</dbReference>
<dbReference type="PANTHER" id="PTHR45138:SF9">
    <property type="entry name" value="DIGUANYLATE CYCLASE DGCM-RELATED"/>
    <property type="match status" value="1"/>
</dbReference>
<dbReference type="InterPro" id="IPR000700">
    <property type="entry name" value="PAS-assoc_C"/>
</dbReference>
<dbReference type="SMART" id="SM00086">
    <property type="entry name" value="PAC"/>
    <property type="match status" value="1"/>
</dbReference>
<evidence type="ECO:0000313" key="7">
    <source>
        <dbReference type="EMBL" id="NDY97046.1"/>
    </source>
</evidence>
<dbReference type="Proteomes" id="UP000484885">
    <property type="component" value="Unassembled WGS sequence"/>
</dbReference>
<organism evidence="7 8">
    <name type="scientific">Wenzhouxiangella limi</name>
    <dbReference type="NCBI Taxonomy" id="2707351"/>
    <lineage>
        <taxon>Bacteria</taxon>
        <taxon>Pseudomonadati</taxon>
        <taxon>Pseudomonadota</taxon>
        <taxon>Gammaproteobacteria</taxon>
        <taxon>Chromatiales</taxon>
        <taxon>Wenzhouxiangellaceae</taxon>
        <taxon>Wenzhouxiangella</taxon>
    </lineage>
</organism>
<dbReference type="InterPro" id="IPR035965">
    <property type="entry name" value="PAS-like_dom_sf"/>
</dbReference>
<dbReference type="PROSITE" id="PS50887">
    <property type="entry name" value="GGDEF"/>
    <property type="match status" value="1"/>
</dbReference>
<gene>
    <name evidence="7" type="ORF">G3I74_15045</name>
</gene>
<keyword evidence="8" id="KW-1185">Reference proteome</keyword>
<dbReference type="InterPro" id="IPR000160">
    <property type="entry name" value="GGDEF_dom"/>
</dbReference>
<dbReference type="PANTHER" id="PTHR45138">
    <property type="entry name" value="REGULATORY COMPONENTS OF SENSORY TRANSDUCTION SYSTEM"/>
    <property type="match status" value="1"/>
</dbReference>
<evidence type="ECO:0000256" key="2">
    <source>
        <dbReference type="ARBA" id="ARBA00012528"/>
    </source>
</evidence>
<evidence type="ECO:0000313" key="8">
    <source>
        <dbReference type="Proteomes" id="UP000484885"/>
    </source>
</evidence>
<sequence>MPTQNTQTRNENGTLLEKARRLDRISQAVPAMLYEYVIDLEGVSRCLFCSEHSRHLLGIDPETFREDIQSFWTLIHPDDLEAFREADLRANAANEPFFGEYRVRLKSGEEKWLRIASQPITTGSDGIPRYLGYMIDVTKSRRMENELEKRARYDFLTGLMNRQSFQERFEDEQRRMQRFGGVCSIMMLDLDHFKLVNDRFGHAVGDETLKEFAGRVCDELREVDCFCRWGGEEFCILLPAAKGDEAQAVASRIVAAVAADSFLQHSHAIAMTVSIGVTELRTAGERLEDALNRSDAALYSAKQSGRNRAVLG</sequence>
<comment type="cofactor">
    <cofactor evidence="1">
        <name>Mg(2+)</name>
        <dbReference type="ChEBI" id="CHEBI:18420"/>
    </cofactor>
</comment>
<dbReference type="GO" id="GO:0005886">
    <property type="term" value="C:plasma membrane"/>
    <property type="evidence" value="ECO:0007669"/>
    <property type="project" value="TreeGrafter"/>
</dbReference>
<dbReference type="InterPro" id="IPR043128">
    <property type="entry name" value="Rev_trsase/Diguanyl_cyclase"/>
</dbReference>
<name>A0A845V7B7_9GAMM</name>
<proteinExistence type="predicted"/>
<dbReference type="GO" id="GO:0052621">
    <property type="term" value="F:diguanylate cyclase activity"/>
    <property type="evidence" value="ECO:0007669"/>
    <property type="project" value="UniProtKB-EC"/>
</dbReference>
<dbReference type="EMBL" id="JAAGSC010000044">
    <property type="protein sequence ID" value="NDY97046.1"/>
    <property type="molecule type" value="Genomic_DNA"/>
</dbReference>
<comment type="caution">
    <text evidence="7">The sequence shown here is derived from an EMBL/GenBank/DDBJ whole genome shotgun (WGS) entry which is preliminary data.</text>
</comment>
<dbReference type="SMART" id="SM00267">
    <property type="entry name" value="GGDEF"/>
    <property type="match status" value="1"/>
</dbReference>
<accession>A0A845V7B7</accession>
<feature type="domain" description="PAC" evidence="5">
    <location>
        <begin position="97"/>
        <end position="149"/>
    </location>
</feature>
<dbReference type="SUPFAM" id="SSF55073">
    <property type="entry name" value="Nucleotide cyclase"/>
    <property type="match status" value="1"/>
</dbReference>
<dbReference type="NCBIfam" id="TIGR00254">
    <property type="entry name" value="GGDEF"/>
    <property type="match status" value="1"/>
</dbReference>
<dbReference type="PROSITE" id="PS50113">
    <property type="entry name" value="PAC"/>
    <property type="match status" value="1"/>
</dbReference>
<dbReference type="PROSITE" id="PS50112">
    <property type="entry name" value="PAS"/>
    <property type="match status" value="1"/>
</dbReference>
<dbReference type="FunFam" id="3.30.70.270:FF:000001">
    <property type="entry name" value="Diguanylate cyclase domain protein"/>
    <property type="match status" value="1"/>
</dbReference>
<evidence type="ECO:0000259" key="4">
    <source>
        <dbReference type="PROSITE" id="PS50112"/>
    </source>
</evidence>
<dbReference type="Gene3D" id="3.30.70.270">
    <property type="match status" value="1"/>
</dbReference>
<reference evidence="7 8" key="1">
    <citation type="submission" date="2020-02" db="EMBL/GenBank/DDBJ databases">
        <authorList>
            <person name="Zhang X.-Y."/>
        </authorList>
    </citation>
    <scope>NUCLEOTIDE SEQUENCE [LARGE SCALE GENOMIC DNA]</scope>
    <source>
        <strain evidence="7 8">C33</strain>
    </source>
</reference>
<feature type="domain" description="PAS" evidence="4">
    <location>
        <begin position="36"/>
        <end position="95"/>
    </location>
</feature>
<evidence type="ECO:0000256" key="1">
    <source>
        <dbReference type="ARBA" id="ARBA00001946"/>
    </source>
</evidence>
<feature type="domain" description="GGDEF" evidence="6">
    <location>
        <begin position="181"/>
        <end position="312"/>
    </location>
</feature>
<dbReference type="InterPro" id="IPR001610">
    <property type="entry name" value="PAC"/>
</dbReference>